<dbReference type="InterPro" id="IPR043129">
    <property type="entry name" value="ATPase_NBD"/>
</dbReference>
<dbReference type="AlphaFoldDB" id="A0A3N1XSY2"/>
<gene>
    <name evidence="2" type="ORF">EDD66_103294</name>
</gene>
<dbReference type="SUPFAM" id="SSF53067">
    <property type="entry name" value="Actin-like ATPase domain"/>
    <property type="match status" value="2"/>
</dbReference>
<dbReference type="OrthoDB" id="9768127at2"/>
<keyword evidence="2" id="KW-0132">Cell division</keyword>
<organism evidence="2 3">
    <name type="scientific">Mobilisporobacter senegalensis</name>
    <dbReference type="NCBI Taxonomy" id="1329262"/>
    <lineage>
        <taxon>Bacteria</taxon>
        <taxon>Bacillati</taxon>
        <taxon>Bacillota</taxon>
        <taxon>Clostridia</taxon>
        <taxon>Lachnospirales</taxon>
        <taxon>Lachnospiraceae</taxon>
        <taxon>Mobilisporobacter</taxon>
    </lineage>
</organism>
<dbReference type="InterPro" id="IPR050696">
    <property type="entry name" value="FtsA/MreB"/>
</dbReference>
<dbReference type="RefSeq" id="WP_123608798.1">
    <property type="nucleotide sequence ID" value="NZ_RJVG01000003.1"/>
</dbReference>
<accession>A0A3N1XSY2</accession>
<dbReference type="CDD" id="cd24004">
    <property type="entry name" value="ASKHA_NBD_PilM-like"/>
    <property type="match status" value="1"/>
</dbReference>
<keyword evidence="3" id="KW-1185">Reference proteome</keyword>
<comment type="caution">
    <text evidence="2">The sequence shown here is derived from an EMBL/GenBank/DDBJ whole genome shotgun (WGS) entry which is preliminary data.</text>
</comment>
<dbReference type="Pfam" id="PF14450">
    <property type="entry name" value="FtsA"/>
    <property type="match status" value="1"/>
</dbReference>
<dbReference type="Proteomes" id="UP000273083">
    <property type="component" value="Unassembled WGS sequence"/>
</dbReference>
<protein>
    <submittedName>
        <fullName evidence="2">Cell division protein FtsA</fullName>
    </submittedName>
</protein>
<feature type="domain" description="SHS2" evidence="1">
    <location>
        <begin position="11"/>
        <end position="209"/>
    </location>
</feature>
<evidence type="ECO:0000259" key="1">
    <source>
        <dbReference type="SMART" id="SM00842"/>
    </source>
</evidence>
<evidence type="ECO:0000313" key="2">
    <source>
        <dbReference type="EMBL" id="ROR29358.1"/>
    </source>
</evidence>
<reference evidence="2 3" key="1">
    <citation type="submission" date="2018-11" db="EMBL/GenBank/DDBJ databases">
        <title>Genomic Encyclopedia of Type Strains, Phase IV (KMG-IV): sequencing the most valuable type-strain genomes for metagenomic binning, comparative biology and taxonomic classification.</title>
        <authorList>
            <person name="Goeker M."/>
        </authorList>
    </citation>
    <scope>NUCLEOTIDE SEQUENCE [LARGE SCALE GENOMIC DNA]</scope>
    <source>
        <strain evidence="2 3">DSM 26537</strain>
    </source>
</reference>
<dbReference type="InterPro" id="IPR003494">
    <property type="entry name" value="SHS2_FtsA"/>
</dbReference>
<proteinExistence type="predicted"/>
<evidence type="ECO:0000313" key="3">
    <source>
        <dbReference type="Proteomes" id="UP000273083"/>
    </source>
</evidence>
<dbReference type="EMBL" id="RJVG01000003">
    <property type="protein sequence ID" value="ROR29358.1"/>
    <property type="molecule type" value="Genomic_DNA"/>
</dbReference>
<dbReference type="PANTHER" id="PTHR32432:SF3">
    <property type="entry name" value="ETHANOLAMINE UTILIZATION PROTEIN EUTJ"/>
    <property type="match status" value="1"/>
</dbReference>
<dbReference type="GO" id="GO:0051301">
    <property type="term" value="P:cell division"/>
    <property type="evidence" value="ECO:0007669"/>
    <property type="project" value="UniProtKB-KW"/>
</dbReference>
<dbReference type="SMART" id="SM00842">
    <property type="entry name" value="FtsA"/>
    <property type="match status" value="1"/>
</dbReference>
<sequence>MEGQRYPEHLVFGLDIGTRSLVGTVGYKENERNFKVVAQCMKEHETRAMLDGQIHDIPKVAESIEYIKNTLEKQIGKKLTDVCIAAAGRVLKTITVKADFEFQSETVITEEHIHSLDLLGVEKAYDVIREETKEDNTNYYCVGYSAVRYYLNNYIITNLEGHKAGNMGVELLATFLPDEVIDSLYVAVEKAGLQVASLTLEPIAAINIAIPEKFRLLNIALVDVGAGTSDISITKDGSIIAYGMIPFAGDEITETIAQKYLVEFNTAEKVKAACLKKKAITYKDIMGISHKIQPEEVLQGVEDTVDKITKGIADRIIELNGDKSVSAVFVVGGGGKIPSFVKLLAHHLGLSEDRVALRGAEVLNEIEILQPGIKKDPLLVTPIGICLNFYNQRNNFITVTVNNERVKLYDNSKLTIVDAALCVGFPNEKLFPRRGKPINFTLDGSKRFVRGELGEAAVIKLNGEIASINSSISQNDKIEIKESTIGADAVYEIRQLSEYKSTIEFIFNGKKIICPKFVMVNNELVSEFYSISDGDEINILNYYTLEQVLEFMDVEYNGQIEVNHVAAPLTEKVYENFTIDCKIGSGMVFSTSSLNTDNENDLYNQNYDNEDNEEDIIKNPEPKEALEENQNSIPNVSAREKKEIEILINDTAVKLSGKDSYIFVDILDFYFFDTKVAQGNSLILKVNGESAEFTTEINDGDITELYWD</sequence>
<name>A0A3N1XSY2_9FIRM</name>
<keyword evidence="2" id="KW-0131">Cell cycle</keyword>
<dbReference type="PANTHER" id="PTHR32432">
    <property type="entry name" value="CELL DIVISION PROTEIN FTSA-RELATED"/>
    <property type="match status" value="1"/>
</dbReference>
<dbReference type="Gene3D" id="3.30.420.40">
    <property type="match status" value="2"/>
</dbReference>